<dbReference type="PANTHER" id="PTHR30273:SF2">
    <property type="entry name" value="PROTEIN FECR"/>
    <property type="match status" value="1"/>
</dbReference>
<dbReference type="Proteomes" id="UP000557307">
    <property type="component" value="Unassembled WGS sequence"/>
</dbReference>
<protein>
    <submittedName>
        <fullName evidence="4">Ferric-dicitrate binding protein FerR (Iron transport regulator)</fullName>
    </submittedName>
</protein>
<keyword evidence="1" id="KW-1133">Transmembrane helix</keyword>
<dbReference type="PIRSF" id="PIRSF018266">
    <property type="entry name" value="FecR"/>
    <property type="match status" value="1"/>
</dbReference>
<keyword evidence="1" id="KW-0812">Transmembrane</keyword>
<dbReference type="Pfam" id="PF16344">
    <property type="entry name" value="FecR_C"/>
    <property type="match status" value="1"/>
</dbReference>
<evidence type="ECO:0000259" key="2">
    <source>
        <dbReference type="Pfam" id="PF04773"/>
    </source>
</evidence>
<keyword evidence="5" id="KW-1185">Reference proteome</keyword>
<dbReference type="GO" id="GO:0016989">
    <property type="term" value="F:sigma factor antagonist activity"/>
    <property type="evidence" value="ECO:0007669"/>
    <property type="project" value="TreeGrafter"/>
</dbReference>
<dbReference type="RefSeq" id="WP_184171884.1">
    <property type="nucleotide sequence ID" value="NZ_JACHGF010000002.1"/>
</dbReference>
<dbReference type="InterPro" id="IPR032508">
    <property type="entry name" value="FecR_C"/>
</dbReference>
<dbReference type="EMBL" id="JACHGF010000002">
    <property type="protein sequence ID" value="MBB5282922.1"/>
    <property type="molecule type" value="Genomic_DNA"/>
</dbReference>
<accession>A0A840TN05</accession>
<dbReference type="InterPro" id="IPR012373">
    <property type="entry name" value="Ferrdict_sens_TM"/>
</dbReference>
<dbReference type="Gene3D" id="3.55.50.30">
    <property type="match status" value="1"/>
</dbReference>
<feature type="transmembrane region" description="Helical" evidence="1">
    <location>
        <begin position="82"/>
        <end position="101"/>
    </location>
</feature>
<gene>
    <name evidence="4" type="ORF">HNQ92_001048</name>
</gene>
<proteinExistence type="predicted"/>
<dbReference type="PANTHER" id="PTHR30273">
    <property type="entry name" value="PERIPLASMIC SIGNAL SENSOR AND SIGMA FACTOR ACTIVATOR FECR-RELATED"/>
    <property type="match status" value="1"/>
</dbReference>
<sequence>MEHQEIQELLVRYRQGMCSEEEVRTIHLWFERLNPHSTLTLTEAEQQALEAKLWHNLQATLAEESVPPPVHPVRFPFWQRTVVYYSGAAALVLLTVTYWLFLAKTPPSPGADPQPASRFQSAPFHTYTNPSDTLQPLTLSDHSVVLLSPGSSLHYPAFFSGHQREVELVGDAFFEVVSKPDQPFFIYSGKLVTRVLGTSFWVRAEQDQGALTVEVVTGKVSVFERVGTTAPPGTDKAARGVVLTPNQRATYYPARGQLLTSLVEEPTAIASAKRPGFLLFNETPLREIIRHLQRAYGIEMDLAHDDLEDCAFTGDVAGIPLYDALNLICRSNGLTYEVTGTRILISGPGCQ</sequence>
<dbReference type="InterPro" id="IPR006860">
    <property type="entry name" value="FecR"/>
</dbReference>
<feature type="domain" description="FecR protein" evidence="2">
    <location>
        <begin position="136"/>
        <end position="220"/>
    </location>
</feature>
<name>A0A840TN05_9BACT</name>
<keyword evidence="1" id="KW-0472">Membrane</keyword>
<evidence type="ECO:0000313" key="5">
    <source>
        <dbReference type="Proteomes" id="UP000557307"/>
    </source>
</evidence>
<dbReference type="Pfam" id="PF04773">
    <property type="entry name" value="FecR"/>
    <property type="match status" value="1"/>
</dbReference>
<evidence type="ECO:0000259" key="3">
    <source>
        <dbReference type="Pfam" id="PF16344"/>
    </source>
</evidence>
<comment type="caution">
    <text evidence="4">The sequence shown here is derived from an EMBL/GenBank/DDBJ whole genome shotgun (WGS) entry which is preliminary data.</text>
</comment>
<organism evidence="4 5">
    <name type="scientific">Rhabdobacter roseus</name>
    <dbReference type="NCBI Taxonomy" id="1655419"/>
    <lineage>
        <taxon>Bacteria</taxon>
        <taxon>Pseudomonadati</taxon>
        <taxon>Bacteroidota</taxon>
        <taxon>Cytophagia</taxon>
        <taxon>Cytophagales</taxon>
        <taxon>Cytophagaceae</taxon>
        <taxon>Rhabdobacter</taxon>
    </lineage>
</organism>
<evidence type="ECO:0000256" key="1">
    <source>
        <dbReference type="SAM" id="Phobius"/>
    </source>
</evidence>
<evidence type="ECO:0000313" key="4">
    <source>
        <dbReference type="EMBL" id="MBB5282922.1"/>
    </source>
</evidence>
<feature type="domain" description="Protein FecR C-terminal" evidence="3">
    <location>
        <begin position="278"/>
        <end position="345"/>
    </location>
</feature>
<reference evidence="4 5" key="1">
    <citation type="submission" date="2020-08" db="EMBL/GenBank/DDBJ databases">
        <title>Genomic Encyclopedia of Type Strains, Phase IV (KMG-IV): sequencing the most valuable type-strain genomes for metagenomic binning, comparative biology and taxonomic classification.</title>
        <authorList>
            <person name="Goeker M."/>
        </authorList>
    </citation>
    <scope>NUCLEOTIDE SEQUENCE [LARGE SCALE GENOMIC DNA]</scope>
    <source>
        <strain evidence="4 5">DSM 105074</strain>
    </source>
</reference>
<dbReference type="Gene3D" id="2.60.120.1440">
    <property type="match status" value="1"/>
</dbReference>
<dbReference type="AlphaFoldDB" id="A0A840TN05"/>